<dbReference type="Gene3D" id="3.40.190.80">
    <property type="match status" value="1"/>
</dbReference>
<feature type="binding site" evidence="6">
    <location>
        <position position="49"/>
    </location>
    <ligand>
        <name>Mg(2+)</name>
        <dbReference type="ChEBI" id="CHEBI:18420"/>
        <label>1</label>
        <note>catalytic</note>
    </ligand>
</feature>
<organism evidence="7 8">
    <name type="scientific">Thalassiosira pseudonana</name>
    <name type="common">Marine diatom</name>
    <name type="synonym">Cyclotella nana</name>
    <dbReference type="NCBI Taxonomy" id="35128"/>
    <lineage>
        <taxon>Eukaryota</taxon>
        <taxon>Sar</taxon>
        <taxon>Stramenopiles</taxon>
        <taxon>Ochrophyta</taxon>
        <taxon>Bacillariophyta</taxon>
        <taxon>Coscinodiscophyceae</taxon>
        <taxon>Thalassiosirophycidae</taxon>
        <taxon>Thalassiosirales</taxon>
        <taxon>Thalassiosiraceae</taxon>
        <taxon>Thalassiosira</taxon>
    </lineage>
</organism>
<comment type="cofactor">
    <cofactor evidence="1 6">
        <name>Mg(2+)</name>
        <dbReference type="ChEBI" id="CHEBI:18420"/>
    </cofactor>
</comment>
<keyword evidence="4" id="KW-0378">Hydrolase</keyword>
<evidence type="ECO:0000256" key="4">
    <source>
        <dbReference type="ARBA" id="ARBA00022801"/>
    </source>
</evidence>
<evidence type="ECO:0000256" key="5">
    <source>
        <dbReference type="ARBA" id="ARBA00022842"/>
    </source>
</evidence>
<dbReference type="InterPro" id="IPR051090">
    <property type="entry name" value="Inositol_monoP_superfamily"/>
</dbReference>
<dbReference type="EMBL" id="CM000640">
    <property type="protein sequence ID" value="EED94515.1"/>
    <property type="molecule type" value="Genomic_DNA"/>
</dbReference>
<dbReference type="PANTHER" id="PTHR43200">
    <property type="entry name" value="PHOSPHATASE"/>
    <property type="match status" value="1"/>
</dbReference>
<dbReference type="InterPro" id="IPR020583">
    <property type="entry name" value="Inositol_monoP_metal-BS"/>
</dbReference>
<feature type="binding site" evidence="6">
    <location>
        <position position="172"/>
    </location>
    <ligand>
        <name>Mg(2+)</name>
        <dbReference type="ChEBI" id="CHEBI:18420"/>
        <label>1</label>
        <note>catalytic</note>
    </ligand>
</feature>
<dbReference type="Gene3D" id="3.30.540.10">
    <property type="entry name" value="Fructose-1,6-Bisphosphatase, subunit A, domain 1"/>
    <property type="match status" value="1"/>
</dbReference>
<dbReference type="CDD" id="cd01641">
    <property type="entry name" value="Bacterial_IMPase_like_1"/>
    <property type="match status" value="1"/>
</dbReference>
<evidence type="ECO:0000313" key="8">
    <source>
        <dbReference type="Proteomes" id="UP000001449"/>
    </source>
</evidence>
<keyword evidence="3 6" id="KW-0479">Metal-binding</keyword>
<dbReference type="SUPFAM" id="SSF56655">
    <property type="entry name" value="Carbohydrate phosphatase"/>
    <property type="match status" value="1"/>
</dbReference>
<dbReference type="PRINTS" id="PR00377">
    <property type="entry name" value="IMPHPHTASES"/>
</dbReference>
<evidence type="ECO:0000256" key="1">
    <source>
        <dbReference type="ARBA" id="ARBA00001946"/>
    </source>
</evidence>
<evidence type="ECO:0000256" key="6">
    <source>
        <dbReference type="PIRSR" id="PIRSR600760-2"/>
    </source>
</evidence>
<keyword evidence="5 6" id="KW-0460">Magnesium</keyword>
<dbReference type="InterPro" id="IPR000760">
    <property type="entry name" value="Inositol_monophosphatase-like"/>
</dbReference>
<feature type="non-terminal residue" evidence="7">
    <location>
        <position position="1"/>
    </location>
</feature>
<dbReference type="AlphaFoldDB" id="B8BWG7"/>
<dbReference type="Proteomes" id="UP000001449">
    <property type="component" value="Chromosome 3"/>
</dbReference>
<gene>
    <name evidence="7" type="ORF">THAPSDRAFT_17302</name>
</gene>
<dbReference type="eggNOG" id="KOG2951">
    <property type="taxonomic scope" value="Eukaryota"/>
</dbReference>
<feature type="binding site" evidence="6">
    <location>
        <position position="46"/>
    </location>
    <ligand>
        <name>Mg(2+)</name>
        <dbReference type="ChEBI" id="CHEBI:18420"/>
        <label>1</label>
        <note>catalytic</note>
    </ligand>
</feature>
<dbReference type="PROSITE" id="PS00629">
    <property type="entry name" value="IMP_1"/>
    <property type="match status" value="1"/>
</dbReference>
<reference evidence="7 8" key="2">
    <citation type="journal article" date="2008" name="Nature">
        <title>The Phaeodactylum genome reveals the evolutionary history of diatom genomes.</title>
        <authorList>
            <person name="Bowler C."/>
            <person name="Allen A.E."/>
            <person name="Badger J.H."/>
            <person name="Grimwood J."/>
            <person name="Jabbari K."/>
            <person name="Kuo A."/>
            <person name="Maheswari U."/>
            <person name="Martens C."/>
            <person name="Maumus F."/>
            <person name="Otillar R.P."/>
            <person name="Rayko E."/>
            <person name="Salamov A."/>
            <person name="Vandepoele K."/>
            <person name="Beszteri B."/>
            <person name="Gruber A."/>
            <person name="Heijde M."/>
            <person name="Katinka M."/>
            <person name="Mock T."/>
            <person name="Valentin K."/>
            <person name="Verret F."/>
            <person name="Berges J.A."/>
            <person name="Brownlee C."/>
            <person name="Cadoret J.P."/>
            <person name="Chiovitti A."/>
            <person name="Choi C.J."/>
            <person name="Coesel S."/>
            <person name="De Martino A."/>
            <person name="Detter J.C."/>
            <person name="Durkin C."/>
            <person name="Falciatore A."/>
            <person name="Fournet J."/>
            <person name="Haruta M."/>
            <person name="Huysman M.J."/>
            <person name="Jenkins B.D."/>
            <person name="Jiroutova K."/>
            <person name="Jorgensen R.E."/>
            <person name="Joubert Y."/>
            <person name="Kaplan A."/>
            <person name="Kroger N."/>
            <person name="Kroth P.G."/>
            <person name="La Roche J."/>
            <person name="Lindquist E."/>
            <person name="Lommer M."/>
            <person name="Martin-Jezequel V."/>
            <person name="Lopez P.J."/>
            <person name="Lucas S."/>
            <person name="Mangogna M."/>
            <person name="McGinnis K."/>
            <person name="Medlin L.K."/>
            <person name="Montsant A."/>
            <person name="Oudot-Le Secq M.P."/>
            <person name="Napoli C."/>
            <person name="Obornik M."/>
            <person name="Parker M.S."/>
            <person name="Petit J.L."/>
            <person name="Porcel B.M."/>
            <person name="Poulsen N."/>
            <person name="Robison M."/>
            <person name="Rychlewski L."/>
            <person name="Rynearson T.A."/>
            <person name="Schmutz J."/>
            <person name="Shapiro H."/>
            <person name="Siaut M."/>
            <person name="Stanley M."/>
            <person name="Sussman M.R."/>
            <person name="Taylor A.R."/>
            <person name="Vardi A."/>
            <person name="von Dassow P."/>
            <person name="Vyverman W."/>
            <person name="Willis A."/>
            <person name="Wyrwicz L.S."/>
            <person name="Rokhsar D.S."/>
            <person name="Weissenbach J."/>
            <person name="Armbrust E.V."/>
            <person name="Green B.R."/>
            <person name="Van de Peer Y."/>
            <person name="Grigoriev I.V."/>
        </authorList>
    </citation>
    <scope>NUCLEOTIDE SEQUENCE [LARGE SCALE GENOMIC DNA]</scope>
    <source>
        <strain evidence="7 8">CCMP1335</strain>
    </source>
</reference>
<dbReference type="Pfam" id="PF00459">
    <property type="entry name" value="Inositol_P"/>
    <property type="match status" value="1"/>
</dbReference>
<dbReference type="GO" id="GO:0000105">
    <property type="term" value="P:L-histidine biosynthetic process"/>
    <property type="evidence" value="ECO:0000318"/>
    <property type="project" value="GO_Central"/>
</dbReference>
<dbReference type="PaxDb" id="35128-Thaps17302"/>
<comment type="similarity">
    <text evidence="2">Belongs to the inositol monophosphatase superfamily.</text>
</comment>
<feature type="non-terminal residue" evidence="7">
    <location>
        <position position="223"/>
    </location>
</feature>
<dbReference type="STRING" id="35128.B8BWG7"/>
<reference evidence="7 8" key="1">
    <citation type="journal article" date="2004" name="Science">
        <title>The genome of the diatom Thalassiosira pseudonana: ecology, evolution, and metabolism.</title>
        <authorList>
            <person name="Armbrust E.V."/>
            <person name="Berges J.A."/>
            <person name="Bowler C."/>
            <person name="Green B.R."/>
            <person name="Martinez D."/>
            <person name="Putnam N.H."/>
            <person name="Zhou S."/>
            <person name="Allen A.E."/>
            <person name="Apt K.E."/>
            <person name="Bechner M."/>
            <person name="Brzezinski M.A."/>
            <person name="Chaal B.K."/>
            <person name="Chiovitti A."/>
            <person name="Davis A.K."/>
            <person name="Demarest M.S."/>
            <person name="Detter J.C."/>
            <person name="Glavina T."/>
            <person name="Goodstein D."/>
            <person name="Hadi M.Z."/>
            <person name="Hellsten U."/>
            <person name="Hildebrand M."/>
            <person name="Jenkins B.D."/>
            <person name="Jurka J."/>
            <person name="Kapitonov V.V."/>
            <person name="Kroger N."/>
            <person name="Lau W.W."/>
            <person name="Lane T.W."/>
            <person name="Larimer F.W."/>
            <person name="Lippmeier J.C."/>
            <person name="Lucas S."/>
            <person name="Medina M."/>
            <person name="Montsant A."/>
            <person name="Obornik M."/>
            <person name="Parker M.S."/>
            <person name="Palenik B."/>
            <person name="Pazour G.J."/>
            <person name="Richardson P.M."/>
            <person name="Rynearson T.A."/>
            <person name="Saito M.A."/>
            <person name="Schwartz D.C."/>
            <person name="Thamatrakoln K."/>
            <person name="Valentin K."/>
            <person name="Vardi A."/>
            <person name="Wilkerson F.P."/>
            <person name="Rokhsar D.S."/>
        </authorList>
    </citation>
    <scope>NUCLEOTIDE SEQUENCE [LARGE SCALE GENOMIC DNA]</scope>
    <source>
        <strain evidence="7 8">CCMP1335</strain>
    </source>
</reference>
<dbReference type="GO" id="GO:0042578">
    <property type="term" value="F:phosphoric ester hydrolase activity"/>
    <property type="evidence" value="ECO:0000318"/>
    <property type="project" value="GO_Central"/>
</dbReference>
<evidence type="ECO:0000256" key="3">
    <source>
        <dbReference type="ARBA" id="ARBA00022723"/>
    </source>
</evidence>
<dbReference type="OMA" id="ECYAFAM"/>
<evidence type="ECO:0000256" key="2">
    <source>
        <dbReference type="ARBA" id="ARBA00009759"/>
    </source>
</evidence>
<accession>B8BWG7</accession>
<dbReference type="RefSeq" id="XP_002289079.1">
    <property type="nucleotide sequence ID" value="XM_002289043.1"/>
</dbReference>
<dbReference type="GeneID" id="7452735"/>
<dbReference type="PANTHER" id="PTHR43200:SF6">
    <property type="entry name" value="3'(2'),5'-BISPHOSPHATE NUCLEOTIDASE"/>
    <property type="match status" value="1"/>
</dbReference>
<feature type="binding site" evidence="6">
    <location>
        <position position="30"/>
    </location>
    <ligand>
        <name>Mg(2+)</name>
        <dbReference type="ChEBI" id="CHEBI:18420"/>
        <label>1</label>
        <note>catalytic</note>
    </ligand>
</feature>
<feature type="binding site" evidence="6">
    <location>
        <position position="48"/>
    </location>
    <ligand>
        <name>Mg(2+)</name>
        <dbReference type="ChEBI" id="CHEBI:18420"/>
        <label>1</label>
        <note>catalytic</note>
    </ligand>
</feature>
<name>B8BWG7_THAPS</name>
<dbReference type="HOGENOM" id="CLU_044118_4_1_1"/>
<dbReference type="GO" id="GO:0046872">
    <property type="term" value="F:metal ion binding"/>
    <property type="evidence" value="ECO:0007669"/>
    <property type="project" value="UniProtKB-KW"/>
</dbReference>
<dbReference type="KEGG" id="tps:THAPSDRAFT_17302"/>
<dbReference type="InParanoid" id="B8BWG7"/>
<dbReference type="GO" id="GO:0016791">
    <property type="term" value="F:phosphatase activity"/>
    <property type="evidence" value="ECO:0007669"/>
    <property type="project" value="UniProtKB-ARBA"/>
</dbReference>
<proteinExistence type="inferred from homology"/>
<keyword evidence="8" id="KW-1185">Reference proteome</keyword>
<protein>
    <submittedName>
        <fullName evidence="7">Inositol monophosphatase</fullName>
    </submittedName>
</protein>
<sequence length="223" mass="24134">SPVTLADRAAERVMRDLIEKEFPEHGIYGEEFGVVREDADWVWVLDPIDGTRSFITGKPLFGTLISCLYKGTPVIGIIDQCVLNERWVGVAGETSTLNGKPIQTDGVQLLKDAELYSTSPDMFKSGDELFKFDAMRSAVRTPHYGADCYAYALVASGFGADVVVEADLGLYDYCALVPVLEGAGGVISDWTGDVLSLANHEKSKGRVLASANSVLHSQALEIL</sequence>
<evidence type="ECO:0000313" key="7">
    <source>
        <dbReference type="EMBL" id="EED94515.1"/>
    </source>
</evidence>